<dbReference type="GO" id="GO:0032588">
    <property type="term" value="C:trans-Golgi network membrane"/>
    <property type="evidence" value="ECO:0007669"/>
    <property type="project" value="TreeGrafter"/>
</dbReference>
<keyword evidence="2 6" id="KW-0812">Transmembrane</keyword>
<evidence type="ECO:0008006" key="9">
    <source>
        <dbReference type="Google" id="ProtNLM"/>
    </source>
</evidence>
<organism evidence="7 8">
    <name type="scientific">Geodia barretti</name>
    <name type="common">Barrett's horny sponge</name>
    <dbReference type="NCBI Taxonomy" id="519541"/>
    <lineage>
        <taxon>Eukaryota</taxon>
        <taxon>Metazoa</taxon>
        <taxon>Porifera</taxon>
        <taxon>Demospongiae</taxon>
        <taxon>Heteroscleromorpha</taxon>
        <taxon>Tetractinellida</taxon>
        <taxon>Astrophorina</taxon>
        <taxon>Geodiidae</taxon>
        <taxon>Geodia</taxon>
    </lineage>
</organism>
<sequence length="195" mass="21895">MAARSALHEGANPEAKPSVKLGDRPSESFQRVLGACSLVIQLLIFCGGYYLWPSLVPVPKARDFDTKAVYTLRCLLPPLLALAFAIVKVAMMRFLGYAKNPMGKDELIQKDKNFLQNTLEQLALFLLTVGAVMTYLEGEEMRLIPLHSFTFFIGRILYRLGYPDYRIVGFFMTVFPSAVLGGLTVYFMFTRGFDS</sequence>
<dbReference type="GO" id="GO:0005765">
    <property type="term" value="C:lysosomal membrane"/>
    <property type="evidence" value="ECO:0007669"/>
    <property type="project" value="TreeGrafter"/>
</dbReference>
<evidence type="ECO:0000256" key="5">
    <source>
        <dbReference type="SAM" id="MobiDB-lite"/>
    </source>
</evidence>
<dbReference type="SUPFAM" id="SSF161084">
    <property type="entry name" value="MAPEG domain-like"/>
    <property type="match status" value="1"/>
</dbReference>
<feature type="transmembrane region" description="Helical" evidence="6">
    <location>
        <begin position="167"/>
        <end position="189"/>
    </location>
</feature>
<dbReference type="InterPro" id="IPR023352">
    <property type="entry name" value="MAPEG-like_dom_sf"/>
</dbReference>
<accession>A0AA35SWH0</accession>
<keyword evidence="3 6" id="KW-1133">Transmembrane helix</keyword>
<dbReference type="AlphaFoldDB" id="A0AA35SWH0"/>
<feature type="transmembrane region" description="Helical" evidence="6">
    <location>
        <begin position="32"/>
        <end position="52"/>
    </location>
</feature>
<dbReference type="PANTHER" id="PTHR31004:SF1">
    <property type="entry name" value="TRANSMEMBRANE PROTEIN 79"/>
    <property type="match status" value="1"/>
</dbReference>
<name>A0AA35SWH0_GEOBA</name>
<dbReference type="EMBL" id="CASHTH010002911">
    <property type="protein sequence ID" value="CAI8037153.1"/>
    <property type="molecule type" value="Genomic_DNA"/>
</dbReference>
<dbReference type="Pfam" id="PF01124">
    <property type="entry name" value="MAPEG"/>
    <property type="match status" value="1"/>
</dbReference>
<dbReference type="InterPro" id="IPR001129">
    <property type="entry name" value="Membr-assoc_MAPEG"/>
</dbReference>
<evidence type="ECO:0000313" key="8">
    <source>
        <dbReference type="Proteomes" id="UP001174909"/>
    </source>
</evidence>
<reference evidence="7" key="1">
    <citation type="submission" date="2023-03" db="EMBL/GenBank/DDBJ databases">
        <authorList>
            <person name="Steffen K."/>
            <person name="Cardenas P."/>
        </authorList>
    </citation>
    <scope>NUCLEOTIDE SEQUENCE</scope>
</reference>
<dbReference type="Proteomes" id="UP001174909">
    <property type="component" value="Unassembled WGS sequence"/>
</dbReference>
<proteinExistence type="predicted"/>
<feature type="transmembrane region" description="Helical" evidence="6">
    <location>
        <begin position="79"/>
        <end position="98"/>
    </location>
</feature>
<keyword evidence="4 6" id="KW-0472">Membrane</keyword>
<dbReference type="GO" id="GO:0045055">
    <property type="term" value="P:regulated exocytosis"/>
    <property type="evidence" value="ECO:0007669"/>
    <property type="project" value="TreeGrafter"/>
</dbReference>
<evidence type="ECO:0000256" key="1">
    <source>
        <dbReference type="ARBA" id="ARBA00004370"/>
    </source>
</evidence>
<gene>
    <name evidence="7" type="ORF">GBAR_LOCUS20784</name>
</gene>
<comment type="subcellular location">
    <subcellularLocation>
        <location evidence="1">Membrane</location>
    </subcellularLocation>
</comment>
<evidence type="ECO:0000313" key="7">
    <source>
        <dbReference type="EMBL" id="CAI8037153.1"/>
    </source>
</evidence>
<evidence type="ECO:0000256" key="6">
    <source>
        <dbReference type="SAM" id="Phobius"/>
    </source>
</evidence>
<comment type="caution">
    <text evidence="7">The sequence shown here is derived from an EMBL/GenBank/DDBJ whole genome shotgun (WGS) entry which is preliminary data.</text>
</comment>
<evidence type="ECO:0000256" key="3">
    <source>
        <dbReference type="ARBA" id="ARBA00022989"/>
    </source>
</evidence>
<dbReference type="PANTHER" id="PTHR31004">
    <property type="entry name" value="TRANSMEMBRANE PROTEIN 79"/>
    <property type="match status" value="1"/>
</dbReference>
<evidence type="ECO:0000256" key="4">
    <source>
        <dbReference type="ARBA" id="ARBA00023136"/>
    </source>
</evidence>
<dbReference type="Gene3D" id="1.20.120.550">
    <property type="entry name" value="Membrane associated eicosanoid/glutathione metabolism-like domain"/>
    <property type="match status" value="1"/>
</dbReference>
<keyword evidence="8" id="KW-1185">Reference proteome</keyword>
<evidence type="ECO:0000256" key="2">
    <source>
        <dbReference type="ARBA" id="ARBA00022692"/>
    </source>
</evidence>
<protein>
    <recommendedName>
        <fullName evidence="9">MAPEG family protein</fullName>
    </recommendedName>
</protein>
<feature type="region of interest" description="Disordered" evidence="5">
    <location>
        <begin position="1"/>
        <end position="22"/>
    </location>
</feature>